<comment type="similarity">
    <text evidence="1 3">Belongs to the GcvT family.</text>
</comment>
<name>A0A841AEE2_9MICO</name>
<dbReference type="Pfam" id="PF08669">
    <property type="entry name" value="GCV_T_C"/>
    <property type="match status" value="1"/>
</dbReference>
<dbReference type="InterPro" id="IPR028896">
    <property type="entry name" value="GcvT/YgfZ/DmdA"/>
</dbReference>
<dbReference type="PIRSF" id="PIRSF037980">
    <property type="entry name" value="SoxA"/>
    <property type="match status" value="1"/>
</dbReference>
<dbReference type="GO" id="GO:0000166">
    <property type="term" value="F:nucleotide binding"/>
    <property type="evidence" value="ECO:0007669"/>
    <property type="project" value="UniProtKB-KW"/>
</dbReference>
<feature type="domain" description="Aminomethyltransferase C-terminal" evidence="7">
    <location>
        <begin position="890"/>
        <end position="979"/>
    </location>
</feature>
<feature type="region of interest" description="Disordered" evidence="4">
    <location>
        <begin position="1"/>
        <end position="23"/>
    </location>
</feature>
<comment type="caution">
    <text evidence="9">The sequence shown here is derived from an EMBL/GenBank/DDBJ whole genome shotgun (WGS) entry which is preliminary data.</text>
</comment>
<dbReference type="Pfam" id="PF07992">
    <property type="entry name" value="Pyr_redox_2"/>
    <property type="match status" value="1"/>
</dbReference>
<feature type="domain" description="GCVT N-terminal" evidence="5">
    <location>
        <begin position="598"/>
        <end position="870"/>
    </location>
</feature>
<evidence type="ECO:0000313" key="9">
    <source>
        <dbReference type="EMBL" id="MBB5833196.1"/>
    </source>
</evidence>
<evidence type="ECO:0000256" key="3">
    <source>
        <dbReference type="PIRNR" id="PIRNR037980"/>
    </source>
</evidence>
<dbReference type="InterPro" id="IPR023753">
    <property type="entry name" value="FAD/NAD-binding_dom"/>
</dbReference>
<dbReference type="InterPro" id="IPR027266">
    <property type="entry name" value="TrmE/GcvT-like"/>
</dbReference>
<keyword evidence="2 3" id="KW-0560">Oxidoreductase</keyword>
<comment type="subcellular location">
    <subcellularLocation>
        <location evidence="3">Cytoplasm</location>
    </subcellularLocation>
</comment>
<accession>A0A841AEE2</accession>
<dbReference type="Pfam" id="PF13510">
    <property type="entry name" value="Fer2_4"/>
    <property type="match status" value="1"/>
</dbReference>
<dbReference type="InterPro" id="IPR029043">
    <property type="entry name" value="GcvT/YgfZ_C"/>
</dbReference>
<dbReference type="SUPFAM" id="SSF101790">
    <property type="entry name" value="Aminomethyltransferase beta-barrel domain"/>
    <property type="match status" value="1"/>
</dbReference>
<dbReference type="AlphaFoldDB" id="A0A841AEE2"/>
<dbReference type="Proteomes" id="UP000588158">
    <property type="component" value="Unassembled WGS sequence"/>
</dbReference>
<dbReference type="GO" id="GO:0046653">
    <property type="term" value="P:tetrahydrofolate metabolic process"/>
    <property type="evidence" value="ECO:0007669"/>
    <property type="project" value="UniProtKB-UniRule"/>
</dbReference>
<keyword evidence="10" id="KW-1185">Reference proteome</keyword>
<evidence type="ECO:0000313" key="10">
    <source>
        <dbReference type="Proteomes" id="UP000588158"/>
    </source>
</evidence>
<evidence type="ECO:0000256" key="4">
    <source>
        <dbReference type="SAM" id="MobiDB-lite"/>
    </source>
</evidence>
<dbReference type="PRINTS" id="PR00411">
    <property type="entry name" value="PNDRDTASEI"/>
</dbReference>
<feature type="domain" description="SoxA A3" evidence="8">
    <location>
        <begin position="500"/>
        <end position="584"/>
    </location>
</feature>
<reference evidence="9 10" key="1">
    <citation type="submission" date="2020-08" db="EMBL/GenBank/DDBJ databases">
        <title>Sequencing the genomes of 1000 actinobacteria strains.</title>
        <authorList>
            <person name="Klenk H.-P."/>
        </authorList>
    </citation>
    <scope>NUCLEOTIDE SEQUENCE [LARGE SCALE GENOMIC DNA]</scope>
    <source>
        <strain evidence="9 10">DSM 28796</strain>
    </source>
</reference>
<evidence type="ECO:0000256" key="2">
    <source>
        <dbReference type="ARBA" id="ARBA00023002"/>
    </source>
</evidence>
<evidence type="ECO:0000259" key="5">
    <source>
        <dbReference type="Pfam" id="PF01571"/>
    </source>
</evidence>
<dbReference type="InterPro" id="IPR006277">
    <property type="entry name" value="Sarcosine_oxidase_asu"/>
</dbReference>
<keyword evidence="3" id="KW-0547">Nucleotide-binding</keyword>
<dbReference type="PANTHER" id="PTHR43757">
    <property type="entry name" value="AMINOMETHYLTRANSFERASE"/>
    <property type="match status" value="1"/>
</dbReference>
<dbReference type="InterPro" id="IPR036188">
    <property type="entry name" value="FAD/NAD-bd_sf"/>
</dbReference>
<evidence type="ECO:0000259" key="8">
    <source>
        <dbReference type="Pfam" id="PF17806"/>
    </source>
</evidence>
<dbReference type="PANTHER" id="PTHR43757:SF2">
    <property type="entry name" value="AMINOMETHYLTRANSFERASE, MITOCHONDRIAL"/>
    <property type="match status" value="1"/>
</dbReference>
<dbReference type="SUPFAM" id="SSF51905">
    <property type="entry name" value="FAD/NAD(P)-binding domain"/>
    <property type="match status" value="1"/>
</dbReference>
<protein>
    <recommendedName>
        <fullName evidence="3">Sarcosine oxidase subunit alpha</fullName>
        <ecNumber evidence="3">1.5.3.24</ecNumber>
    </recommendedName>
</protein>
<proteinExistence type="inferred from homology"/>
<dbReference type="Pfam" id="PF17806">
    <property type="entry name" value="SO_alpha_A3"/>
    <property type="match status" value="1"/>
</dbReference>
<dbReference type="EMBL" id="JACHLZ010000001">
    <property type="protein sequence ID" value="MBB5833196.1"/>
    <property type="molecule type" value="Genomic_DNA"/>
</dbReference>
<sequence length="987" mass="104568">MAERTDARRGPAHGIDPSRPLTLTVDGETVPALAGDTVASALLAAGRHTAADSMYLRRPRGIMAAGLEETNALITVHDRREDGTDESMLPATAVEAVDGLEASLLSGLGVLDPREDTAYYDHKHVHADVLVVGAGPAGLAAAREAARSGARVVLMDEQPIAGGSLLSSRDLRIEGRDAMEWADATVAELRRTGDVTVLARTTVFGSYDSNYVTALQKRTDHLGLAGSAERPGVSRERVWHVRAAQVVLAPGSMDRPVVFAHNDRPGILLAAAVQTYLNRYGVAVGEDVAVLTTNDSAWDVVADLHAAGVRLPVVVDSRPEPTARAAAVVAATGVDARFGWAVVDTDGDGEGGRISAVKIAPLGADGEVAGHVETIAADALAVSGGLSPLVHLHSQRQGRIQYDESLTSFVAVPSVEAQHLAGSVLGTADLAAALSQGAEAGAAAATAAGFSTTAQVPSADAQSVAETAGPVAAARPLWLVPSPSSGPVGRATEDPEAWREHFVDLQRDQTVRDVLRALGAGMSSVEHVKRYTSITTANDQGKTSGVAAIGVMSVLLGESDLGGIGTTTYRAPYAPVSFAALAGRRRGQMFDPARITSLHQWHLEHGAVWEDVGQWKRPRYFPQGEEDMDAAVLRECAGVRTSVGIMDGTTLGKIEIRGADAATFLNRVYTNGFLKLPVGKGRYGVMTGPDGMIMDDGVTLRLADDHFFMTTTSSGAAKVLDHLEEWHQTEWPELDVAMTSVTEQWTTITVAGPRSRDVIAKVAPELDVSKEGFAFMEFRDTVLASGIPARIPRISFSGELAFEINVDAFYGRKVWEDVYEAGQEFDVVLYGTETMHVLRAEKGLIIVGQDTDGTITPHDANMSWVVGAKKKDFIGKRSLDRPDSVREDRRQLVGLLSKDRTTRLPEGAQLVAAGTPITPEEGPVPMIGWVSSSYDSAALEQPFALALVEGGLGRIGETIVSPQNGTLVELEITSPVLVDPEGARRDG</sequence>
<dbReference type="GO" id="GO:0005737">
    <property type="term" value="C:cytoplasm"/>
    <property type="evidence" value="ECO:0007669"/>
    <property type="project" value="UniProtKB-SubCell"/>
</dbReference>
<keyword evidence="3" id="KW-0963">Cytoplasm</keyword>
<dbReference type="InterPro" id="IPR041117">
    <property type="entry name" value="SoxA_A3"/>
</dbReference>
<dbReference type="PRINTS" id="PR00368">
    <property type="entry name" value="FADPNR"/>
</dbReference>
<dbReference type="SUPFAM" id="SSF103025">
    <property type="entry name" value="Folate-binding domain"/>
    <property type="match status" value="1"/>
</dbReference>
<dbReference type="Gene3D" id="3.30.1360.120">
    <property type="entry name" value="Probable tRNA modification gtpase trme, domain 1"/>
    <property type="match status" value="1"/>
</dbReference>
<dbReference type="InterPro" id="IPR006222">
    <property type="entry name" value="GCVT_N"/>
</dbReference>
<comment type="cofactor">
    <cofactor evidence="3">
        <name>NAD(+)</name>
        <dbReference type="ChEBI" id="CHEBI:57540"/>
    </cofactor>
    <text evidence="3">Binds 1 NAD(+) per subunit.</text>
</comment>
<organism evidence="9 10">
    <name type="scientific">Brachybacterium aquaticum</name>
    <dbReference type="NCBI Taxonomy" id="1432564"/>
    <lineage>
        <taxon>Bacteria</taxon>
        <taxon>Bacillati</taxon>
        <taxon>Actinomycetota</taxon>
        <taxon>Actinomycetes</taxon>
        <taxon>Micrococcales</taxon>
        <taxon>Dermabacteraceae</taxon>
        <taxon>Brachybacterium</taxon>
    </lineage>
</organism>
<dbReference type="GO" id="GO:0008115">
    <property type="term" value="F:sarcosine oxidase activity"/>
    <property type="evidence" value="ECO:0007669"/>
    <property type="project" value="UniProtKB-UniRule"/>
</dbReference>
<comment type="catalytic activity">
    <reaction evidence="3">
        <text>sarcosine + (6S)-5,6,7,8-tetrahydrofolate + O2 = (6R)-5,10-methylene-5,6,7,8-tetrahydrofolate + glycine + H2O2</text>
        <dbReference type="Rhea" id="RHEA:70455"/>
        <dbReference type="ChEBI" id="CHEBI:15379"/>
        <dbReference type="ChEBI" id="CHEBI:15636"/>
        <dbReference type="ChEBI" id="CHEBI:16240"/>
        <dbReference type="ChEBI" id="CHEBI:57305"/>
        <dbReference type="ChEBI" id="CHEBI:57433"/>
        <dbReference type="ChEBI" id="CHEBI:57453"/>
        <dbReference type="EC" id="1.5.3.24"/>
    </reaction>
</comment>
<dbReference type="Gene3D" id="3.50.50.60">
    <property type="entry name" value="FAD/NAD(P)-binding domain"/>
    <property type="match status" value="1"/>
</dbReference>
<evidence type="ECO:0000259" key="7">
    <source>
        <dbReference type="Pfam" id="PF08669"/>
    </source>
</evidence>
<dbReference type="EC" id="1.5.3.24" evidence="3"/>
<dbReference type="Gene3D" id="3.10.20.440">
    <property type="entry name" value="2Fe-2S iron-sulphur cluster binding domain, sarcosine oxidase, alpha subunit, N-terminal domain"/>
    <property type="match status" value="1"/>
</dbReference>
<dbReference type="InterPro" id="IPR013977">
    <property type="entry name" value="GcvT_C"/>
</dbReference>
<dbReference type="InterPro" id="IPR042204">
    <property type="entry name" value="2Fe-2S-bd_N"/>
</dbReference>
<dbReference type="RefSeq" id="WP_184326392.1">
    <property type="nucleotide sequence ID" value="NZ_JACHLZ010000001.1"/>
</dbReference>
<keyword evidence="3" id="KW-0520">NAD</keyword>
<evidence type="ECO:0000256" key="1">
    <source>
        <dbReference type="ARBA" id="ARBA00008609"/>
    </source>
</evidence>
<evidence type="ECO:0000259" key="6">
    <source>
        <dbReference type="Pfam" id="PF07992"/>
    </source>
</evidence>
<feature type="domain" description="FAD/NAD(P)-binding" evidence="6">
    <location>
        <begin position="128"/>
        <end position="406"/>
    </location>
</feature>
<dbReference type="Pfam" id="PF01571">
    <property type="entry name" value="GCV_T"/>
    <property type="match status" value="1"/>
</dbReference>
<gene>
    <name evidence="9" type="ORF">HNR70_003009</name>
</gene>